<evidence type="ECO:0000256" key="8">
    <source>
        <dbReference type="ARBA" id="ARBA00023242"/>
    </source>
</evidence>
<feature type="region of interest" description="Disordered" evidence="10">
    <location>
        <begin position="895"/>
        <end position="919"/>
    </location>
</feature>
<dbReference type="PANTHER" id="PTHR45718:SF8">
    <property type="entry name" value="GLIS FAMILY ZINC FINGER 2"/>
    <property type="match status" value="1"/>
</dbReference>
<feature type="region of interest" description="Disordered" evidence="10">
    <location>
        <begin position="581"/>
        <end position="600"/>
    </location>
</feature>
<dbReference type="Pfam" id="PF18366">
    <property type="entry name" value="zf_ZIC"/>
    <property type="match status" value="1"/>
</dbReference>
<accession>A0A8E0S5Y3</accession>
<gene>
    <name evidence="12" type="ORF">FBUS_05308</name>
</gene>
<dbReference type="Pfam" id="PF23561">
    <property type="entry name" value="zf-C2H2_15"/>
    <property type="match status" value="1"/>
</dbReference>
<comment type="subcellular location">
    <subcellularLocation>
        <location evidence="1">Nucleus</location>
    </subcellularLocation>
</comment>
<feature type="compositionally biased region" description="Polar residues" evidence="10">
    <location>
        <begin position="895"/>
        <end position="904"/>
    </location>
</feature>
<dbReference type="InterPro" id="IPR013087">
    <property type="entry name" value="Znf_C2H2_type"/>
</dbReference>
<feature type="region of interest" description="Disordered" evidence="10">
    <location>
        <begin position="957"/>
        <end position="985"/>
    </location>
</feature>
<dbReference type="Proteomes" id="UP000728185">
    <property type="component" value="Unassembled WGS sequence"/>
</dbReference>
<dbReference type="FunFam" id="3.30.160.60:FF:000035">
    <property type="entry name" value="Zinc finger protein ZIC 1"/>
    <property type="match status" value="1"/>
</dbReference>
<keyword evidence="4" id="KW-0677">Repeat</keyword>
<organism evidence="12 13">
    <name type="scientific">Fasciolopsis buskii</name>
    <dbReference type="NCBI Taxonomy" id="27845"/>
    <lineage>
        <taxon>Eukaryota</taxon>
        <taxon>Metazoa</taxon>
        <taxon>Spiralia</taxon>
        <taxon>Lophotrochozoa</taxon>
        <taxon>Platyhelminthes</taxon>
        <taxon>Trematoda</taxon>
        <taxon>Digenea</taxon>
        <taxon>Plagiorchiida</taxon>
        <taxon>Echinostomata</taxon>
        <taxon>Echinostomatoidea</taxon>
        <taxon>Fasciolidae</taxon>
        <taxon>Fasciolopsis</taxon>
    </lineage>
</organism>
<keyword evidence="13" id="KW-1185">Reference proteome</keyword>
<dbReference type="GO" id="GO:0000978">
    <property type="term" value="F:RNA polymerase II cis-regulatory region sequence-specific DNA binding"/>
    <property type="evidence" value="ECO:0007669"/>
    <property type="project" value="TreeGrafter"/>
</dbReference>
<evidence type="ECO:0000256" key="4">
    <source>
        <dbReference type="ARBA" id="ARBA00022737"/>
    </source>
</evidence>
<comment type="similarity">
    <text evidence="2">Belongs to the GLI C2H2-type zinc-finger protein family.</text>
</comment>
<sequence length="1133" mass="122492">MHVQLSPSISGAGRTSASGHRRVDEPTSSATLAYSLYSSYTNDSLGSRNEHHGTDVSSRRLTNQGHHIQYTTTGLSCSNYTTNTANDGNHSSGSISTVGSNHNDTLGNLSTGYPAAAMAAATAAAYGNSNGRITYPSSSTYIPSVCSSDANSAAPMNSLFPAPYNIDNLRRLETDVSATQPFPTPQYGNRRLAADVSPSWYQTCNQPTNPTPNGTSNDSHQLSQSNGLYNYRCWGGSANSYENSSQTHTAQLYRYLQDRQTNVYDLNKATGVGTIPASAAAVAAAAALQQEQSRVACPNSGYSRCGPSGCSLSDGFGTAIFPHDSTVLFGSRVHLGSTASATTTSIPMHNEVTSLNQSANNCGELLYCQWIDPVPLVPNAPRKPCNKAFDSVGEIVNHITLEHVGGPEQLDHTCYWRDCTREGRPFKAKYKLVNHIRVHTGEKPFPCPFPGCIKVFARSENLKIHKRTHTGEKPFVCEFEGCDRRFANSSDRKKHMHVHMHDKPYNCRFKGCDKSYTHPSSLRKHLRVHYMSPNGSQTDMEPPSPEIELMTSADGSGSCLLSSPFAADRLSRLRVIPVTDERSKQRIPGPSLPTKSTYSCRTDHTDHLELPTVKFRKRLRDTISFDLSDGRPDIGRRPRKRRGSPKSDCYLDEMDSKGRDLKHSGSDKLGLLSDGMNTSIGNHGLTSRRLVDLGCGNTNRDHLDTYRPPFPLPLCLAQVQSAYTQGIQAFTSQSANGRSLDPGSSFFSSRLSPPVSRMNAFCSRQALDRPESIKSRSHSGRGELDPQFNSQYCFLNSNYSQGISLYTPSPDASKISAETSDTQTETSLALAVRCGPNSSNVNSNSPSVYQTLLHSDTAFQNSINNKHTGSTDSSCDALAQIASIFPMTSTDAVITPRNSDLTGPSISHHSSSTDSDMDANSLLLKAGPPSPNYTVPVQSVKPQTTTFEASLTRFFSSVDTDPQPSHKQSPNGFETSGDNPGNSTHMATAAALAASRWFPHAAAAAAAVNYFEWSANSISINDDDILRTGVMEGDQSCGKMTVLKSEETEGNQAHRSKTNGVAVPEQEVSLDKNRDVAGNPIGGLNPRLSSSSTLFYPVQRCANTSHSPLVSSSSLTPLNIPHPINGCGSLQVT</sequence>
<feature type="region of interest" description="Disordered" evidence="10">
    <location>
        <begin position="1048"/>
        <end position="1067"/>
    </location>
</feature>
<name>A0A8E0S5Y3_9TREM</name>
<evidence type="ECO:0000256" key="2">
    <source>
        <dbReference type="ARBA" id="ARBA00010831"/>
    </source>
</evidence>
<evidence type="ECO:0000256" key="5">
    <source>
        <dbReference type="ARBA" id="ARBA00022771"/>
    </source>
</evidence>
<feature type="compositionally biased region" description="Polar residues" evidence="10">
    <location>
        <begin position="1"/>
        <end position="18"/>
    </location>
</feature>
<protein>
    <submittedName>
        <fullName evidence="12">Zinc finger protein ZIC 2</fullName>
    </submittedName>
</protein>
<dbReference type="FunFam" id="3.30.160.60:FF:001330">
    <property type="entry name" value="Zinc finger protein ZIC 4"/>
    <property type="match status" value="1"/>
</dbReference>
<feature type="domain" description="C2H2-type" evidence="11">
    <location>
        <begin position="445"/>
        <end position="474"/>
    </location>
</feature>
<comment type="caution">
    <text evidence="12">The sequence shown here is derived from an EMBL/GenBank/DDBJ whole genome shotgun (WGS) entry which is preliminary data.</text>
</comment>
<keyword evidence="5 9" id="KW-0863">Zinc-finger</keyword>
<dbReference type="GO" id="GO:0008270">
    <property type="term" value="F:zinc ion binding"/>
    <property type="evidence" value="ECO:0007669"/>
    <property type="project" value="UniProtKB-KW"/>
</dbReference>
<dbReference type="PROSITE" id="PS00028">
    <property type="entry name" value="ZINC_FINGER_C2H2_1"/>
    <property type="match status" value="3"/>
</dbReference>
<dbReference type="InterPro" id="IPR043359">
    <property type="entry name" value="GLI-like"/>
</dbReference>
<feature type="region of interest" description="Disordered" evidence="10">
    <location>
        <begin position="43"/>
        <end position="63"/>
    </location>
</feature>
<keyword evidence="3" id="KW-0479">Metal-binding</keyword>
<dbReference type="AlphaFoldDB" id="A0A8E0S5Y3"/>
<dbReference type="PROSITE" id="PS50157">
    <property type="entry name" value="ZINC_FINGER_C2H2_2"/>
    <property type="match status" value="4"/>
</dbReference>
<keyword evidence="8" id="KW-0539">Nucleus</keyword>
<evidence type="ECO:0000256" key="1">
    <source>
        <dbReference type="ARBA" id="ARBA00004123"/>
    </source>
</evidence>
<feature type="domain" description="C2H2-type" evidence="11">
    <location>
        <begin position="417"/>
        <end position="444"/>
    </location>
</feature>
<dbReference type="GO" id="GO:0005634">
    <property type="term" value="C:nucleus"/>
    <property type="evidence" value="ECO:0007669"/>
    <property type="project" value="UniProtKB-SubCell"/>
</dbReference>
<feature type="domain" description="C2H2-type" evidence="11">
    <location>
        <begin position="505"/>
        <end position="529"/>
    </location>
</feature>
<dbReference type="InterPro" id="IPR041643">
    <property type="entry name" value="Znf_ZIC"/>
</dbReference>
<evidence type="ECO:0000313" key="12">
    <source>
        <dbReference type="EMBL" id="KAA0200263.1"/>
    </source>
</evidence>
<proteinExistence type="inferred from homology"/>
<feature type="region of interest" description="Disordered" evidence="10">
    <location>
        <begin position="1"/>
        <end position="28"/>
    </location>
</feature>
<dbReference type="FunFam" id="3.30.160.60:FF:000041">
    <property type="entry name" value="Zinc finger protein ZIC 1"/>
    <property type="match status" value="1"/>
</dbReference>
<evidence type="ECO:0000256" key="3">
    <source>
        <dbReference type="ARBA" id="ARBA00022723"/>
    </source>
</evidence>
<feature type="compositionally biased region" description="Basic and acidic residues" evidence="10">
    <location>
        <begin position="626"/>
        <end position="636"/>
    </location>
</feature>
<dbReference type="SMART" id="SM00355">
    <property type="entry name" value="ZnF_C2H2"/>
    <property type="match status" value="4"/>
</dbReference>
<dbReference type="InterPro" id="IPR056436">
    <property type="entry name" value="Znf-C2H2_ZIC1-5/GLI1-3-like"/>
</dbReference>
<dbReference type="PANTHER" id="PTHR45718">
    <property type="entry name" value="TRANSCRIPTIONAL ACTIVATOR CUBITUS INTERRUPTUS"/>
    <property type="match status" value="1"/>
</dbReference>
<evidence type="ECO:0000256" key="6">
    <source>
        <dbReference type="ARBA" id="ARBA00022833"/>
    </source>
</evidence>
<evidence type="ECO:0000256" key="9">
    <source>
        <dbReference type="PROSITE-ProRule" id="PRU00042"/>
    </source>
</evidence>
<evidence type="ECO:0000256" key="10">
    <source>
        <dbReference type="SAM" id="MobiDB-lite"/>
    </source>
</evidence>
<evidence type="ECO:0000259" key="11">
    <source>
        <dbReference type="PROSITE" id="PS50157"/>
    </source>
</evidence>
<feature type="region of interest" description="Disordered" evidence="10">
    <location>
        <begin position="626"/>
        <end position="665"/>
    </location>
</feature>
<dbReference type="GO" id="GO:0000981">
    <property type="term" value="F:DNA-binding transcription factor activity, RNA polymerase II-specific"/>
    <property type="evidence" value="ECO:0007669"/>
    <property type="project" value="TreeGrafter"/>
</dbReference>
<keyword evidence="7" id="KW-0238">DNA-binding</keyword>
<feature type="compositionally biased region" description="Basic and acidic residues" evidence="10">
    <location>
        <begin position="48"/>
        <end position="58"/>
    </location>
</feature>
<feature type="compositionally biased region" description="Low complexity" evidence="10">
    <location>
        <begin position="905"/>
        <end position="914"/>
    </location>
</feature>
<evidence type="ECO:0000256" key="7">
    <source>
        <dbReference type="ARBA" id="ARBA00023125"/>
    </source>
</evidence>
<reference evidence="12" key="1">
    <citation type="submission" date="2019-05" db="EMBL/GenBank/DDBJ databases">
        <title>Annotation for the trematode Fasciolopsis buski.</title>
        <authorList>
            <person name="Choi Y.-J."/>
        </authorList>
    </citation>
    <scope>NUCLEOTIDE SEQUENCE</scope>
    <source>
        <strain evidence="12">HT</strain>
        <tissue evidence="12">Whole worm</tissue>
    </source>
</reference>
<dbReference type="SUPFAM" id="SSF57667">
    <property type="entry name" value="beta-beta-alpha zinc fingers"/>
    <property type="match status" value="2"/>
</dbReference>
<feature type="domain" description="C2H2-type" evidence="11">
    <location>
        <begin position="475"/>
        <end position="504"/>
    </location>
</feature>
<evidence type="ECO:0000313" key="13">
    <source>
        <dbReference type="Proteomes" id="UP000728185"/>
    </source>
</evidence>
<dbReference type="InterPro" id="IPR036236">
    <property type="entry name" value="Znf_C2H2_sf"/>
</dbReference>
<dbReference type="OrthoDB" id="3214149at2759"/>
<dbReference type="Gene3D" id="3.30.160.60">
    <property type="entry name" value="Classic Zinc Finger"/>
    <property type="match status" value="4"/>
</dbReference>
<dbReference type="Pfam" id="PF00096">
    <property type="entry name" value="zf-C2H2"/>
    <property type="match status" value="2"/>
</dbReference>
<feature type="compositionally biased region" description="Basic and acidic residues" evidence="10">
    <location>
        <begin position="654"/>
        <end position="665"/>
    </location>
</feature>
<keyword evidence="6" id="KW-0862">Zinc</keyword>
<dbReference type="EMBL" id="LUCM01000642">
    <property type="protein sequence ID" value="KAA0200263.1"/>
    <property type="molecule type" value="Genomic_DNA"/>
</dbReference>